<feature type="compositionally biased region" description="Basic and acidic residues" evidence="1">
    <location>
        <begin position="1"/>
        <end position="10"/>
    </location>
</feature>
<feature type="compositionally biased region" description="Basic and acidic residues" evidence="1">
    <location>
        <begin position="762"/>
        <end position="776"/>
    </location>
</feature>
<dbReference type="Proteomes" id="UP000695007">
    <property type="component" value="Unplaced"/>
</dbReference>
<keyword evidence="2" id="KW-1185">Reference proteome</keyword>
<feature type="region of interest" description="Disordered" evidence="1">
    <location>
        <begin position="107"/>
        <end position="128"/>
    </location>
</feature>
<feature type="region of interest" description="Disordered" evidence="1">
    <location>
        <begin position="758"/>
        <end position="779"/>
    </location>
</feature>
<feature type="compositionally biased region" description="Polar residues" evidence="1">
    <location>
        <begin position="587"/>
        <end position="596"/>
    </location>
</feature>
<name>A0AAJ6VKY2_9HYME</name>
<feature type="region of interest" description="Disordered" evidence="1">
    <location>
        <begin position="824"/>
        <end position="845"/>
    </location>
</feature>
<proteinExistence type="predicted"/>
<feature type="compositionally biased region" description="Polar residues" evidence="1">
    <location>
        <begin position="211"/>
        <end position="221"/>
    </location>
</feature>
<feature type="compositionally biased region" description="Basic and acidic residues" evidence="1">
    <location>
        <begin position="225"/>
        <end position="234"/>
    </location>
</feature>
<dbReference type="KEGG" id="csol:105359074"/>
<gene>
    <name evidence="3" type="primary">LOC105359074</name>
</gene>
<organism evidence="2 3">
    <name type="scientific">Ceratosolen solmsi marchali</name>
    <dbReference type="NCBI Taxonomy" id="326594"/>
    <lineage>
        <taxon>Eukaryota</taxon>
        <taxon>Metazoa</taxon>
        <taxon>Ecdysozoa</taxon>
        <taxon>Arthropoda</taxon>
        <taxon>Hexapoda</taxon>
        <taxon>Insecta</taxon>
        <taxon>Pterygota</taxon>
        <taxon>Neoptera</taxon>
        <taxon>Endopterygota</taxon>
        <taxon>Hymenoptera</taxon>
        <taxon>Apocrita</taxon>
        <taxon>Proctotrupomorpha</taxon>
        <taxon>Chalcidoidea</taxon>
        <taxon>Agaonidae</taxon>
        <taxon>Agaoninae</taxon>
        <taxon>Ceratosolen</taxon>
    </lineage>
</organism>
<feature type="compositionally biased region" description="Polar residues" evidence="1">
    <location>
        <begin position="78"/>
        <end position="87"/>
    </location>
</feature>
<evidence type="ECO:0000313" key="2">
    <source>
        <dbReference type="Proteomes" id="UP000695007"/>
    </source>
</evidence>
<feature type="region of interest" description="Disordered" evidence="1">
    <location>
        <begin position="202"/>
        <end position="252"/>
    </location>
</feature>
<accession>A0AAJ6VKY2</accession>
<dbReference type="GeneID" id="105359074"/>
<sequence length="897" mass="102098">MIKSSNEKHLSKSPKSRLQKDIKESNKSNNDYIMHSNDVDVDNEKSNISSSKNLTKNKNSKDTDKSNSTNNVAHEIKCNTSKSCASSDTDEEKFKFDDILNYSSSDDEIGNTGKLKKPINYNSQPNEDDREIDVDIMSQEAFKRLKGFKRLDLFKSSEEESDKEEVIKCKKLTIAKCKKLQKTNLKSLDDNSQDDEVQEININSPELAPSVNRSSNSNLSETPDFYEKNEEKSMKSTKQINNTNNEESVDENSDEAIAISTMQKLSQLKKINFYNHCESSSEDDSHISLSEVPIDNTVQKNAISQKEIDSKIEKSNDLENNIVNSYHLSNINKSFTDKSPIAEVSTQNNKATKSIDNKLCAMKDIKDDKSTNIKVGNSIEEIKQYDKDDRNKIIIAETQESLDAPRVILESQEIFSSLENLNEDLNPNRLDESKETIFDVNDSPTLLVKKVNDTEKIKEISDIVEKDNLIENVCEWTLAFEDLSVDEEIFILDVPKTAFDKNLVGEKLSFSKGILQLGNDRYRAFQRRILPTFPCILKSKEKDLKNSLKILNIRPATAIVTRKKNSIIQTADSAKEKKDKEFEISGANENKSTADANINEAKKTKVTDLRELATSNEESASASLKIKNLNDISKSDELTEKNSKRKLSTDVDNGENNDKGSDSESMSDIDDEDGFRYKKFKRSFEMRKSTDLNDIPKKIIIKSHKKSNDKKSKIKNEKTKMTKMKWKDDDCVDKDKDIISDESDKIFSPENVSKAIGTPISSERESAANRNTKSESENSNFNITIDNTEEMAIEQIINIVRNNIKFEDSSSSCSSDDFNYRPVDIKRRSAQKHKRHLSSSSEESGKNYFNRSFQILDRSKPQSKKKFDPSLSFQKSQSGTFVVKNLEHVNRKIYFDE</sequence>
<feature type="region of interest" description="Disordered" evidence="1">
    <location>
        <begin position="637"/>
        <end position="671"/>
    </location>
</feature>
<protein>
    <submittedName>
        <fullName evidence="3">GRIP and coiled-coil domain-containing protein PFC0235w-like</fullName>
    </submittedName>
</protein>
<evidence type="ECO:0000256" key="1">
    <source>
        <dbReference type="SAM" id="MobiDB-lite"/>
    </source>
</evidence>
<evidence type="ECO:0000313" key="3">
    <source>
        <dbReference type="RefSeq" id="XP_011493852.1"/>
    </source>
</evidence>
<feature type="compositionally biased region" description="Low complexity" evidence="1">
    <location>
        <begin position="46"/>
        <end position="57"/>
    </location>
</feature>
<feature type="region of interest" description="Disordered" evidence="1">
    <location>
        <begin position="578"/>
        <end position="599"/>
    </location>
</feature>
<dbReference type="RefSeq" id="XP_011493852.1">
    <property type="nucleotide sequence ID" value="XM_011495550.1"/>
</dbReference>
<feature type="region of interest" description="Disordered" evidence="1">
    <location>
        <begin position="1"/>
        <end position="90"/>
    </location>
</feature>
<dbReference type="AlphaFoldDB" id="A0AAJ6VKY2"/>
<feature type="compositionally biased region" description="Basic residues" evidence="1">
    <location>
        <begin position="828"/>
        <end position="837"/>
    </location>
</feature>
<reference evidence="3" key="1">
    <citation type="submission" date="2025-08" db="UniProtKB">
        <authorList>
            <consortium name="RefSeq"/>
        </authorList>
    </citation>
    <scope>IDENTIFICATION</scope>
</reference>